<evidence type="ECO:0000313" key="2">
    <source>
        <dbReference type="Proteomes" id="UP000663848"/>
    </source>
</evidence>
<protein>
    <submittedName>
        <fullName evidence="1">Uncharacterized protein</fullName>
    </submittedName>
</protein>
<dbReference type="EMBL" id="CAJOBR010043909">
    <property type="protein sequence ID" value="CAF5033215.1"/>
    <property type="molecule type" value="Genomic_DNA"/>
</dbReference>
<evidence type="ECO:0000313" key="1">
    <source>
        <dbReference type="EMBL" id="CAF5033215.1"/>
    </source>
</evidence>
<organism evidence="1 2">
    <name type="scientific">Rotaria socialis</name>
    <dbReference type="NCBI Taxonomy" id="392032"/>
    <lineage>
        <taxon>Eukaryota</taxon>
        <taxon>Metazoa</taxon>
        <taxon>Spiralia</taxon>
        <taxon>Gnathifera</taxon>
        <taxon>Rotifera</taxon>
        <taxon>Eurotatoria</taxon>
        <taxon>Bdelloidea</taxon>
        <taxon>Philodinida</taxon>
        <taxon>Philodinidae</taxon>
        <taxon>Rotaria</taxon>
    </lineage>
</organism>
<dbReference type="AlphaFoldDB" id="A0A822C330"/>
<dbReference type="Proteomes" id="UP000663848">
    <property type="component" value="Unassembled WGS sequence"/>
</dbReference>
<feature type="non-terminal residue" evidence="1">
    <location>
        <position position="1"/>
    </location>
</feature>
<proteinExistence type="predicted"/>
<reference evidence="1" key="1">
    <citation type="submission" date="2021-02" db="EMBL/GenBank/DDBJ databases">
        <authorList>
            <person name="Nowell W R."/>
        </authorList>
    </citation>
    <scope>NUCLEOTIDE SEQUENCE</scope>
</reference>
<accession>A0A822C330</accession>
<comment type="caution">
    <text evidence="1">The sequence shown here is derived from an EMBL/GenBank/DDBJ whole genome shotgun (WGS) entry which is preliminary data.</text>
</comment>
<sequence>TIDDDNFDDNDIDKRLAAIPKPPSGYKFAKRQIQEQIEFFQKKLYNESIHDRIPLHNAQVIAVLPPNTSNLFLRIVH</sequence>
<gene>
    <name evidence="1" type="ORF">QYT958_LOCUS40815</name>
</gene>
<name>A0A822C330_9BILA</name>